<dbReference type="InterPro" id="IPR036388">
    <property type="entry name" value="WH-like_DNA-bd_sf"/>
</dbReference>
<protein>
    <submittedName>
        <fullName evidence="2">Transcriptional regulator, MerR family</fullName>
    </submittedName>
</protein>
<dbReference type="EMBL" id="LSDN01000003">
    <property type="protein sequence ID" value="KXB82007.1"/>
    <property type="molecule type" value="Genomic_DNA"/>
</dbReference>
<dbReference type="SUPFAM" id="SSF46955">
    <property type="entry name" value="Putative DNA-binding domain"/>
    <property type="match status" value="1"/>
</dbReference>
<evidence type="ECO:0000259" key="1">
    <source>
        <dbReference type="Pfam" id="PF12728"/>
    </source>
</evidence>
<dbReference type="Proteomes" id="UP000070572">
    <property type="component" value="Unassembled WGS sequence"/>
</dbReference>
<evidence type="ECO:0000313" key="2">
    <source>
        <dbReference type="EMBL" id="KXB82007.1"/>
    </source>
</evidence>
<dbReference type="InterPro" id="IPR041657">
    <property type="entry name" value="HTH_17"/>
</dbReference>
<feature type="domain" description="Helix-turn-helix" evidence="1">
    <location>
        <begin position="20"/>
        <end position="62"/>
    </location>
</feature>
<dbReference type="InterPro" id="IPR009061">
    <property type="entry name" value="DNA-bd_dom_put_sf"/>
</dbReference>
<reference evidence="2 3" key="1">
    <citation type="submission" date="2016-01" db="EMBL/GenBank/DDBJ databases">
        <authorList>
            <person name="Mitreva M."/>
            <person name="Pepin K.H."/>
            <person name="Mihindukulasuriya K.A."/>
            <person name="Fulton R."/>
            <person name="Fronick C."/>
            <person name="O'Laughlin M."/>
            <person name="Miner T."/>
            <person name="Herter B."/>
            <person name="Rosa B.A."/>
            <person name="Cordes M."/>
            <person name="Tomlinson C."/>
            <person name="Wollam A."/>
            <person name="Palsikar V.B."/>
            <person name="Mardis E.R."/>
            <person name="Wilson R.K."/>
        </authorList>
    </citation>
    <scope>NUCLEOTIDE SEQUENCE [LARGE SCALE GENOMIC DNA]</scope>
    <source>
        <strain evidence="2 3">DNF00696</strain>
    </source>
</reference>
<evidence type="ECO:0000313" key="3">
    <source>
        <dbReference type="Proteomes" id="UP000070572"/>
    </source>
</evidence>
<organism evidence="2 3">
    <name type="scientific">Varibaculum cambriense</name>
    <dbReference type="NCBI Taxonomy" id="184870"/>
    <lineage>
        <taxon>Bacteria</taxon>
        <taxon>Bacillati</taxon>
        <taxon>Actinomycetota</taxon>
        <taxon>Actinomycetes</taxon>
        <taxon>Actinomycetales</taxon>
        <taxon>Actinomycetaceae</taxon>
        <taxon>Varibaculum</taxon>
    </lineage>
</organism>
<comment type="caution">
    <text evidence="2">The sequence shown here is derived from an EMBL/GenBank/DDBJ whole genome shotgun (WGS) entry which is preliminary data.</text>
</comment>
<name>A0AB34X1N9_9ACTO</name>
<accession>A0AB34X1N9</accession>
<proteinExistence type="predicted"/>
<dbReference type="Pfam" id="PF12728">
    <property type="entry name" value="HTH_17"/>
    <property type="match status" value="1"/>
</dbReference>
<dbReference type="Gene3D" id="1.10.10.10">
    <property type="entry name" value="Winged helix-like DNA-binding domain superfamily/Winged helix DNA-binding domain"/>
    <property type="match status" value="1"/>
</dbReference>
<sequence>MSGKSGAPYIGGMDRKEEIYTTKEIAEKFKVSVYAVRVWAARGLPGAVKIGKSWRFTRESVDYLKFSGVV</sequence>
<gene>
    <name evidence="2" type="ORF">HMPREF1862_00070</name>
</gene>
<dbReference type="AlphaFoldDB" id="A0AB34X1N9"/>